<sequence length="191" mass="20022">MRSLLLVGYGSQETVAPALALEAVADQLRGQAGFSEVLTGYVLQEPAVRGALRRVRTSDVTVVALAGFGNRSGSLITLSQRQSEQLLFERVIPHALGLGFRGEVPPGGVVRVLSGKTVRYLGQAPCGDAATLLDWALAGGGSGAAREGDFDPGARKVWDDFFALLGHSGSLRLGEALLRGQGENFMNCATP</sequence>
<organism evidence="1 2">
    <name type="scientific">Deinococcus lacus</name>
    <dbReference type="NCBI Taxonomy" id="392561"/>
    <lineage>
        <taxon>Bacteria</taxon>
        <taxon>Thermotogati</taxon>
        <taxon>Deinococcota</taxon>
        <taxon>Deinococci</taxon>
        <taxon>Deinococcales</taxon>
        <taxon>Deinococcaceae</taxon>
        <taxon>Deinococcus</taxon>
    </lineage>
</organism>
<keyword evidence="2" id="KW-1185">Reference proteome</keyword>
<dbReference type="Gene3D" id="3.40.50.1400">
    <property type="match status" value="1"/>
</dbReference>
<dbReference type="RefSeq" id="WP_380082373.1">
    <property type="nucleotide sequence ID" value="NZ_JBHSWD010000001.1"/>
</dbReference>
<dbReference type="EMBL" id="JBHSWD010000001">
    <property type="protein sequence ID" value="MFC6591373.1"/>
    <property type="molecule type" value="Genomic_DNA"/>
</dbReference>
<evidence type="ECO:0000313" key="1">
    <source>
        <dbReference type="EMBL" id="MFC6591373.1"/>
    </source>
</evidence>
<evidence type="ECO:0000313" key="2">
    <source>
        <dbReference type="Proteomes" id="UP001596297"/>
    </source>
</evidence>
<name>A0ABW1YAY5_9DEIO</name>
<gene>
    <name evidence="1" type="ORF">ACFP81_04660</name>
</gene>
<accession>A0ABW1YAY5</accession>
<dbReference type="Proteomes" id="UP001596297">
    <property type="component" value="Unassembled WGS sequence"/>
</dbReference>
<protein>
    <submittedName>
        <fullName evidence="1">Uncharacterized protein</fullName>
    </submittedName>
</protein>
<reference evidence="2" key="1">
    <citation type="journal article" date="2019" name="Int. J. Syst. Evol. Microbiol.">
        <title>The Global Catalogue of Microorganisms (GCM) 10K type strain sequencing project: providing services to taxonomists for standard genome sequencing and annotation.</title>
        <authorList>
            <consortium name="The Broad Institute Genomics Platform"/>
            <consortium name="The Broad Institute Genome Sequencing Center for Infectious Disease"/>
            <person name="Wu L."/>
            <person name="Ma J."/>
        </authorList>
    </citation>
    <scope>NUCLEOTIDE SEQUENCE [LARGE SCALE GENOMIC DNA]</scope>
    <source>
        <strain evidence="2">CGMCC 1.15772</strain>
    </source>
</reference>
<comment type="caution">
    <text evidence="1">The sequence shown here is derived from an EMBL/GenBank/DDBJ whole genome shotgun (WGS) entry which is preliminary data.</text>
</comment>
<proteinExistence type="predicted"/>